<dbReference type="Proteomes" id="UP001054821">
    <property type="component" value="Chromosome 2"/>
</dbReference>
<reference evidence="1 2" key="1">
    <citation type="journal article" date="2022" name="G3 (Bethesda)">
        <title>Whole-genome sequence and methylome profiling of the almond [Prunus dulcis (Mill.) D.A. Webb] cultivar 'Nonpareil'.</title>
        <authorList>
            <person name="D'Amico-Willman K.M."/>
            <person name="Ouma W.Z."/>
            <person name="Meulia T."/>
            <person name="Sideli G.M."/>
            <person name="Gradziel T.M."/>
            <person name="Fresnedo-Ramirez J."/>
        </authorList>
    </citation>
    <scope>NUCLEOTIDE SEQUENCE [LARGE SCALE GENOMIC DNA]</scope>
    <source>
        <strain evidence="1">Clone GOH B32 T37-40</strain>
    </source>
</reference>
<evidence type="ECO:0000313" key="2">
    <source>
        <dbReference type="Proteomes" id="UP001054821"/>
    </source>
</evidence>
<comment type="caution">
    <text evidence="1">The sequence shown here is derived from an EMBL/GenBank/DDBJ whole genome shotgun (WGS) entry which is preliminary data.</text>
</comment>
<dbReference type="EMBL" id="JAJFAZ020000002">
    <property type="protein sequence ID" value="KAI5345982.1"/>
    <property type="molecule type" value="Genomic_DNA"/>
</dbReference>
<organism evidence="1 2">
    <name type="scientific">Prunus dulcis</name>
    <name type="common">Almond</name>
    <name type="synonym">Amygdalus dulcis</name>
    <dbReference type="NCBI Taxonomy" id="3755"/>
    <lineage>
        <taxon>Eukaryota</taxon>
        <taxon>Viridiplantae</taxon>
        <taxon>Streptophyta</taxon>
        <taxon>Embryophyta</taxon>
        <taxon>Tracheophyta</taxon>
        <taxon>Spermatophyta</taxon>
        <taxon>Magnoliopsida</taxon>
        <taxon>eudicotyledons</taxon>
        <taxon>Gunneridae</taxon>
        <taxon>Pentapetalae</taxon>
        <taxon>rosids</taxon>
        <taxon>fabids</taxon>
        <taxon>Rosales</taxon>
        <taxon>Rosaceae</taxon>
        <taxon>Amygdaloideae</taxon>
        <taxon>Amygdaleae</taxon>
        <taxon>Prunus</taxon>
    </lineage>
</organism>
<gene>
    <name evidence="1" type="ORF">L3X38_013860</name>
</gene>
<keyword evidence="2" id="KW-1185">Reference proteome</keyword>
<dbReference type="AlphaFoldDB" id="A0AAD4ZGJ7"/>
<protein>
    <submittedName>
        <fullName evidence="1">Uncharacterized protein</fullName>
    </submittedName>
</protein>
<accession>A0AAD4ZGJ7</accession>
<evidence type="ECO:0000313" key="1">
    <source>
        <dbReference type="EMBL" id="KAI5345982.1"/>
    </source>
</evidence>
<sequence length="110" mass="12744">MTEIREPRRKDRNHIVLREASIHVFTRRRCSEKNPTAKLYHKTWLGKLQSIVLLSSPENQVLEVYSSKQAQAQAQAQAFVPHSIVLEVALYRICFYMAAGVSIYNTVTRR</sequence>
<name>A0AAD4ZGJ7_PRUDU</name>
<proteinExistence type="predicted"/>